<dbReference type="AlphaFoldDB" id="A0A396AG64"/>
<dbReference type="GO" id="GO:0005886">
    <property type="term" value="C:plasma membrane"/>
    <property type="evidence" value="ECO:0007669"/>
    <property type="project" value="UniProtKB-SubCell"/>
</dbReference>
<evidence type="ECO:0000256" key="7">
    <source>
        <dbReference type="ARBA" id="ARBA00023004"/>
    </source>
</evidence>
<keyword evidence="3" id="KW-1003">Cell membrane</keyword>
<evidence type="ECO:0000259" key="10">
    <source>
        <dbReference type="PROSITE" id="PS50893"/>
    </source>
</evidence>
<proteinExistence type="predicted"/>
<dbReference type="CDD" id="cd03214">
    <property type="entry name" value="ABC_Iron-Siderophores_B12_Hemin"/>
    <property type="match status" value="1"/>
</dbReference>
<dbReference type="PANTHER" id="PTHR42771">
    <property type="entry name" value="IRON(3+)-HYDROXAMATE IMPORT ATP-BINDING PROTEIN FHUC"/>
    <property type="match status" value="1"/>
</dbReference>
<comment type="caution">
    <text evidence="11">The sequence shown here is derived from an EMBL/GenBank/DDBJ whole genome shotgun (WGS) entry which is preliminary data.</text>
</comment>
<comment type="subcellular location">
    <subcellularLocation>
        <location evidence="1">Cell membrane</location>
        <topology evidence="1">Peripheral membrane protein</topology>
    </subcellularLocation>
</comment>
<keyword evidence="9" id="KW-0472">Membrane</keyword>
<dbReference type="PROSITE" id="PS50893">
    <property type="entry name" value="ABC_TRANSPORTER_2"/>
    <property type="match status" value="1"/>
</dbReference>
<evidence type="ECO:0000256" key="6">
    <source>
        <dbReference type="ARBA" id="ARBA00022840"/>
    </source>
</evidence>
<feature type="domain" description="ABC transporter" evidence="10">
    <location>
        <begin position="11"/>
        <end position="247"/>
    </location>
</feature>
<dbReference type="InterPro" id="IPR051535">
    <property type="entry name" value="Siderophore_ABC-ATPase"/>
</dbReference>
<reference evidence="11 12" key="1">
    <citation type="submission" date="2018-08" db="EMBL/GenBank/DDBJ databases">
        <title>A genome reference for cultivated species of the human gut microbiota.</title>
        <authorList>
            <person name="Zou Y."/>
            <person name="Xue W."/>
            <person name="Luo G."/>
        </authorList>
    </citation>
    <scope>NUCLEOTIDE SEQUENCE [LARGE SCALE GENOMIC DNA]</scope>
    <source>
        <strain evidence="11 12">AM32-8LB</strain>
    </source>
</reference>
<evidence type="ECO:0000256" key="8">
    <source>
        <dbReference type="ARBA" id="ARBA00023065"/>
    </source>
</evidence>
<keyword evidence="8" id="KW-0406">Ion transport</keyword>
<keyword evidence="7" id="KW-0408">Iron</keyword>
<evidence type="ECO:0000256" key="3">
    <source>
        <dbReference type="ARBA" id="ARBA00022475"/>
    </source>
</evidence>
<dbReference type="InterPro" id="IPR027417">
    <property type="entry name" value="P-loop_NTPase"/>
</dbReference>
<dbReference type="Pfam" id="PF00005">
    <property type="entry name" value="ABC_tran"/>
    <property type="match status" value="1"/>
</dbReference>
<evidence type="ECO:0000256" key="4">
    <source>
        <dbReference type="ARBA" id="ARBA00022496"/>
    </source>
</evidence>
<dbReference type="PANTHER" id="PTHR42771:SF4">
    <property type="entry name" value="IRON(3+)-HYDROXAMATE IMPORT ATP-BINDING PROTEIN FHUC"/>
    <property type="match status" value="1"/>
</dbReference>
<keyword evidence="2" id="KW-0813">Transport</keyword>
<accession>A0A396AG64</accession>
<keyword evidence="4" id="KW-0410">Iron transport</keyword>
<evidence type="ECO:0000256" key="9">
    <source>
        <dbReference type="ARBA" id="ARBA00023136"/>
    </source>
</evidence>
<gene>
    <name evidence="11" type="ORF">DW813_06845</name>
</gene>
<evidence type="ECO:0000256" key="1">
    <source>
        <dbReference type="ARBA" id="ARBA00004202"/>
    </source>
</evidence>
<evidence type="ECO:0000313" key="11">
    <source>
        <dbReference type="EMBL" id="RHD04075.1"/>
    </source>
</evidence>
<evidence type="ECO:0000256" key="5">
    <source>
        <dbReference type="ARBA" id="ARBA00022741"/>
    </source>
</evidence>
<evidence type="ECO:0000313" key="12">
    <source>
        <dbReference type="Proteomes" id="UP000266391"/>
    </source>
</evidence>
<protein>
    <submittedName>
        <fullName evidence="11">ABC transporter ATP-binding protein</fullName>
    </submittedName>
</protein>
<dbReference type="FunFam" id="3.40.50.300:FF:000134">
    <property type="entry name" value="Iron-enterobactin ABC transporter ATP-binding protein"/>
    <property type="match status" value="1"/>
</dbReference>
<dbReference type="Gene3D" id="3.40.50.300">
    <property type="entry name" value="P-loop containing nucleotide triphosphate hydrolases"/>
    <property type="match status" value="1"/>
</dbReference>
<dbReference type="InterPro" id="IPR003593">
    <property type="entry name" value="AAA+_ATPase"/>
</dbReference>
<dbReference type="InterPro" id="IPR003439">
    <property type="entry name" value="ABC_transporter-like_ATP-bd"/>
</dbReference>
<dbReference type="GO" id="GO:0016887">
    <property type="term" value="F:ATP hydrolysis activity"/>
    <property type="evidence" value="ECO:0007669"/>
    <property type="project" value="InterPro"/>
</dbReference>
<organism evidence="11 12">
    <name type="scientific">Roseburia inulinivorans</name>
    <dbReference type="NCBI Taxonomy" id="360807"/>
    <lineage>
        <taxon>Bacteria</taxon>
        <taxon>Bacillati</taxon>
        <taxon>Bacillota</taxon>
        <taxon>Clostridia</taxon>
        <taxon>Lachnospirales</taxon>
        <taxon>Lachnospiraceae</taxon>
        <taxon>Roseburia</taxon>
    </lineage>
</organism>
<sequence>MRNGMEERELLHTDGLSVGYHGKELIKEIGISLKRGEIVTLIGPNGAGKSTILKTIAKQLQEICGSVYVENTSLCELPEKELAKKMSIVFTERITPELMTVADVVAMGRYPYTGGLGILTPKDEAVVAQCMEQIRISPLKERNFMSLSDGQKQRVLLAKALCQEPEILILDEPTSYLDVKYKLEFLSMLQEMTRKKKIGVLMSLHELDLAERVSDKIVCVKGENIEHYGTPEEVFTDGFVDQLYEITDGTFQEKSGCVELKKCGGIPEVFVIAGNGTGSFLFRQLQRNGIPFAVGILGKNDLDYPAAEALAVQVIAAEAYQDFERKHYEAAKQVMCACRKVICCQTVFGSQNVLNRQLLQEAEDCGMEIELWQK</sequence>
<dbReference type="GO" id="GO:0005524">
    <property type="term" value="F:ATP binding"/>
    <property type="evidence" value="ECO:0007669"/>
    <property type="project" value="UniProtKB-KW"/>
</dbReference>
<keyword evidence="6 11" id="KW-0067">ATP-binding</keyword>
<dbReference type="GO" id="GO:0006826">
    <property type="term" value="P:iron ion transport"/>
    <property type="evidence" value="ECO:0007669"/>
    <property type="project" value="UniProtKB-KW"/>
</dbReference>
<dbReference type="Proteomes" id="UP000266391">
    <property type="component" value="Unassembled WGS sequence"/>
</dbReference>
<dbReference type="SUPFAM" id="SSF52540">
    <property type="entry name" value="P-loop containing nucleoside triphosphate hydrolases"/>
    <property type="match status" value="1"/>
</dbReference>
<name>A0A396AG64_9FIRM</name>
<keyword evidence="5" id="KW-0547">Nucleotide-binding</keyword>
<evidence type="ECO:0000256" key="2">
    <source>
        <dbReference type="ARBA" id="ARBA00022448"/>
    </source>
</evidence>
<dbReference type="SMART" id="SM00382">
    <property type="entry name" value="AAA"/>
    <property type="match status" value="1"/>
</dbReference>
<dbReference type="EMBL" id="QSIQ01000008">
    <property type="protein sequence ID" value="RHD04075.1"/>
    <property type="molecule type" value="Genomic_DNA"/>
</dbReference>